<feature type="region of interest" description="Disordered" evidence="1">
    <location>
        <begin position="63"/>
        <end position="93"/>
    </location>
</feature>
<evidence type="ECO:0000256" key="1">
    <source>
        <dbReference type="SAM" id="MobiDB-lite"/>
    </source>
</evidence>
<evidence type="ECO:0000313" key="3">
    <source>
        <dbReference type="Proteomes" id="UP000322234"/>
    </source>
</evidence>
<dbReference type="EMBL" id="VBQZ03000096">
    <property type="protein sequence ID" value="MXQ93669.1"/>
    <property type="molecule type" value="Genomic_DNA"/>
</dbReference>
<dbReference type="Proteomes" id="UP000322234">
    <property type="component" value="Unassembled WGS sequence"/>
</dbReference>
<proteinExistence type="predicted"/>
<feature type="compositionally biased region" description="Basic and acidic residues" evidence="1">
    <location>
        <begin position="1"/>
        <end position="12"/>
    </location>
</feature>
<dbReference type="AlphaFoldDB" id="A0A6B0RUA5"/>
<name>A0A6B0RUA5_9CETA</name>
<organism evidence="2 3">
    <name type="scientific">Bos mutus</name>
    <name type="common">wild yak</name>
    <dbReference type="NCBI Taxonomy" id="72004"/>
    <lineage>
        <taxon>Eukaryota</taxon>
        <taxon>Metazoa</taxon>
        <taxon>Chordata</taxon>
        <taxon>Craniata</taxon>
        <taxon>Vertebrata</taxon>
        <taxon>Euteleostomi</taxon>
        <taxon>Mammalia</taxon>
        <taxon>Eutheria</taxon>
        <taxon>Laurasiatheria</taxon>
        <taxon>Artiodactyla</taxon>
        <taxon>Ruminantia</taxon>
        <taxon>Pecora</taxon>
        <taxon>Bovidae</taxon>
        <taxon>Bovinae</taxon>
        <taxon>Bos</taxon>
    </lineage>
</organism>
<accession>A0A6B0RUA5</accession>
<keyword evidence="3" id="KW-1185">Reference proteome</keyword>
<protein>
    <submittedName>
        <fullName evidence="2">Uncharacterized protein</fullName>
    </submittedName>
</protein>
<evidence type="ECO:0000313" key="2">
    <source>
        <dbReference type="EMBL" id="MXQ93669.1"/>
    </source>
</evidence>
<sequence>MDTEQGLRDRAPHTAAASASRGTVGAESGLGGVTAAGTAPPYVGEPRSADRCAQVPRLPVLNLRAARPGGRPSSHTLRAPPPPRATTVELRRS</sequence>
<feature type="region of interest" description="Disordered" evidence="1">
    <location>
        <begin position="1"/>
        <end position="50"/>
    </location>
</feature>
<gene>
    <name evidence="2" type="ORF">E5288_WYG022288</name>
</gene>
<reference evidence="2" key="1">
    <citation type="submission" date="2019-10" db="EMBL/GenBank/DDBJ databases">
        <title>The sequence and de novo assembly of the wild yak genome.</title>
        <authorList>
            <person name="Liu Y."/>
        </authorList>
    </citation>
    <scope>NUCLEOTIDE SEQUENCE [LARGE SCALE GENOMIC DNA]</scope>
    <source>
        <strain evidence="2">WY2019</strain>
    </source>
</reference>
<comment type="caution">
    <text evidence="2">The sequence shown here is derived from an EMBL/GenBank/DDBJ whole genome shotgun (WGS) entry which is preliminary data.</text>
</comment>